<dbReference type="Gene3D" id="1.20.1720.10">
    <property type="entry name" value="Multidrug resistance protein D"/>
    <property type="match status" value="1"/>
</dbReference>
<evidence type="ECO:0000256" key="1">
    <source>
        <dbReference type="ARBA" id="ARBA00004141"/>
    </source>
</evidence>
<feature type="transmembrane region" description="Helical" evidence="8">
    <location>
        <begin position="432"/>
        <end position="453"/>
    </location>
</feature>
<sequence length="643" mass="68707">MATTTVTIDSSTRSGRVSSSIDINNSANTQQHQQQQQQRILPREVSVDVSRLAPPEDDTPSPPADIKPFKPTRRFWLVMLSISTISLCGSVEGTIMVNALPTIVAALGGGNLYLWVPNAFFLASIAVLPLYAQASDIFGRRTLLLGAVSLFVLGCALGGASKSMTMLIIARTIQGTGSGGVDTLTETIILDLVPLRDRAKYLSYVSIGTTVGYVAGPFIGGLIVVRLGWPWVFYLNAILGGAALVMFFFFLRVKHRRGQSFLAKVKRIDFGGNAIFIGAVVAVLLAVTWGGPVYHWDSAKILVPLILGLLGLLAFIAFEWTPRLAPEPSFPRAVVSNRTSAAVLAMTLVNSITMYGTFYFLPVYFQGVLAKSPLDSGIALAPISAAVIPFAVVSGILLSNVGKYRPIHIFGWSAMLVAAGLCSTLNRRSSTAAWACFEILGAAGLGSLSISLLPALQAPLEERYAATSAGMYSFARGFGAIWGVTIPSTIFNNVVRHQVATNERAFATNTTLATRLADGQAYQLATKAFLDSLEPSDSVVREQVIAIFEHAIHVVFCVLVAFAGLGLLLVLLEKEVPMRTENNTEFGLEESKDGNNEGRVGDGDGEVGDVIIAADRSRHSVGSGTMSRAVDVIPLEEVNGIHQ</sequence>
<dbReference type="AlphaFoldDB" id="A0A2J6QYX8"/>
<evidence type="ECO:0000256" key="5">
    <source>
        <dbReference type="ARBA" id="ARBA00023136"/>
    </source>
</evidence>
<evidence type="ECO:0000256" key="3">
    <source>
        <dbReference type="ARBA" id="ARBA00022692"/>
    </source>
</evidence>
<comment type="subcellular location">
    <subcellularLocation>
        <location evidence="1">Membrane</location>
        <topology evidence="1">Multi-pass membrane protein</topology>
    </subcellularLocation>
</comment>
<organism evidence="10 11">
    <name type="scientific">Hyaloscypha variabilis (strain UAMH 11265 / GT02V1 / F)</name>
    <name type="common">Meliniomyces variabilis</name>
    <dbReference type="NCBI Taxonomy" id="1149755"/>
    <lineage>
        <taxon>Eukaryota</taxon>
        <taxon>Fungi</taxon>
        <taxon>Dikarya</taxon>
        <taxon>Ascomycota</taxon>
        <taxon>Pezizomycotina</taxon>
        <taxon>Leotiomycetes</taxon>
        <taxon>Helotiales</taxon>
        <taxon>Hyaloscyphaceae</taxon>
        <taxon>Hyaloscypha</taxon>
        <taxon>Hyaloscypha variabilis</taxon>
    </lineage>
</organism>
<keyword evidence="4 8" id="KW-1133">Transmembrane helix</keyword>
<dbReference type="GO" id="GO:0022857">
    <property type="term" value="F:transmembrane transporter activity"/>
    <property type="evidence" value="ECO:0007669"/>
    <property type="project" value="InterPro"/>
</dbReference>
<keyword evidence="6" id="KW-0325">Glycoprotein</keyword>
<dbReference type="EMBL" id="KZ613962">
    <property type="protein sequence ID" value="PMD31441.1"/>
    <property type="molecule type" value="Genomic_DNA"/>
</dbReference>
<proteinExistence type="predicted"/>
<dbReference type="PANTHER" id="PTHR23501">
    <property type="entry name" value="MAJOR FACILITATOR SUPERFAMILY"/>
    <property type="match status" value="1"/>
</dbReference>
<feature type="region of interest" description="Disordered" evidence="7">
    <location>
        <begin position="1"/>
        <end position="41"/>
    </location>
</feature>
<feature type="transmembrane region" description="Helical" evidence="8">
    <location>
        <begin position="301"/>
        <end position="320"/>
    </location>
</feature>
<feature type="transmembrane region" description="Helical" evidence="8">
    <location>
        <begin position="201"/>
        <end position="225"/>
    </location>
</feature>
<reference evidence="10 11" key="1">
    <citation type="submission" date="2016-04" db="EMBL/GenBank/DDBJ databases">
        <title>A degradative enzymes factory behind the ericoid mycorrhizal symbiosis.</title>
        <authorList>
            <consortium name="DOE Joint Genome Institute"/>
            <person name="Martino E."/>
            <person name="Morin E."/>
            <person name="Grelet G."/>
            <person name="Kuo A."/>
            <person name="Kohler A."/>
            <person name="Daghino S."/>
            <person name="Barry K."/>
            <person name="Choi C."/>
            <person name="Cichocki N."/>
            <person name="Clum A."/>
            <person name="Copeland A."/>
            <person name="Hainaut M."/>
            <person name="Haridas S."/>
            <person name="Labutti K."/>
            <person name="Lindquist E."/>
            <person name="Lipzen A."/>
            <person name="Khouja H.-R."/>
            <person name="Murat C."/>
            <person name="Ohm R."/>
            <person name="Olson A."/>
            <person name="Spatafora J."/>
            <person name="Veneault-Fourrey C."/>
            <person name="Henrissat B."/>
            <person name="Grigoriev I."/>
            <person name="Martin F."/>
            <person name="Perotto S."/>
        </authorList>
    </citation>
    <scope>NUCLEOTIDE SEQUENCE [LARGE SCALE GENOMIC DNA]</scope>
    <source>
        <strain evidence="10 11">F</strain>
    </source>
</reference>
<keyword evidence="2" id="KW-0813">Transport</keyword>
<feature type="region of interest" description="Disordered" evidence="7">
    <location>
        <begin position="583"/>
        <end position="603"/>
    </location>
</feature>
<evidence type="ECO:0000256" key="2">
    <source>
        <dbReference type="ARBA" id="ARBA00022448"/>
    </source>
</evidence>
<evidence type="ECO:0000256" key="7">
    <source>
        <dbReference type="SAM" id="MobiDB-lite"/>
    </source>
</evidence>
<feature type="domain" description="Major facilitator superfamily (MFS) profile" evidence="9">
    <location>
        <begin position="78"/>
        <end position="578"/>
    </location>
</feature>
<dbReference type="PROSITE" id="PS50850">
    <property type="entry name" value="MFS"/>
    <property type="match status" value="1"/>
</dbReference>
<dbReference type="Gene3D" id="1.20.1250.20">
    <property type="entry name" value="MFS general substrate transporter like domains"/>
    <property type="match status" value="1"/>
</dbReference>
<dbReference type="InterPro" id="IPR011701">
    <property type="entry name" value="MFS"/>
</dbReference>
<dbReference type="GO" id="GO:0005886">
    <property type="term" value="C:plasma membrane"/>
    <property type="evidence" value="ECO:0007669"/>
    <property type="project" value="TreeGrafter"/>
</dbReference>
<feature type="transmembrane region" description="Helical" evidence="8">
    <location>
        <begin position="75"/>
        <end position="100"/>
    </location>
</feature>
<dbReference type="PANTHER" id="PTHR23501:SF187">
    <property type="entry name" value="MAJOR FACILITATOR SUPERFAMILY (MFS) PROFILE DOMAIN-CONTAINING PROTEIN"/>
    <property type="match status" value="1"/>
</dbReference>
<evidence type="ECO:0000256" key="8">
    <source>
        <dbReference type="SAM" id="Phobius"/>
    </source>
</evidence>
<protein>
    <submittedName>
        <fullName evidence="10">MFS general substrate transporter</fullName>
    </submittedName>
</protein>
<feature type="compositionally biased region" description="Low complexity" evidence="7">
    <location>
        <begin position="10"/>
        <end position="20"/>
    </location>
</feature>
<evidence type="ECO:0000259" key="9">
    <source>
        <dbReference type="PROSITE" id="PS50850"/>
    </source>
</evidence>
<dbReference type="InterPro" id="IPR036259">
    <property type="entry name" value="MFS_trans_sf"/>
</dbReference>
<evidence type="ECO:0000256" key="4">
    <source>
        <dbReference type="ARBA" id="ARBA00022989"/>
    </source>
</evidence>
<name>A0A2J6QYX8_HYAVF</name>
<feature type="transmembrane region" description="Helical" evidence="8">
    <location>
        <begin position="231"/>
        <end position="250"/>
    </location>
</feature>
<dbReference type="OrthoDB" id="10021397at2759"/>
<dbReference type="Pfam" id="PF07690">
    <property type="entry name" value="MFS_1"/>
    <property type="match status" value="2"/>
</dbReference>
<dbReference type="Proteomes" id="UP000235786">
    <property type="component" value="Unassembled WGS sequence"/>
</dbReference>
<keyword evidence="3 8" id="KW-0812">Transmembrane</keyword>
<evidence type="ECO:0000256" key="6">
    <source>
        <dbReference type="ARBA" id="ARBA00023180"/>
    </source>
</evidence>
<feature type="transmembrane region" description="Helical" evidence="8">
    <location>
        <begin position="270"/>
        <end position="289"/>
    </location>
</feature>
<feature type="compositionally biased region" description="Basic and acidic residues" evidence="7">
    <location>
        <begin position="589"/>
        <end position="602"/>
    </location>
</feature>
<feature type="transmembrane region" description="Helical" evidence="8">
    <location>
        <begin position="377"/>
        <end position="397"/>
    </location>
</feature>
<dbReference type="InterPro" id="IPR020846">
    <property type="entry name" value="MFS_dom"/>
</dbReference>
<feature type="transmembrane region" description="Helical" evidence="8">
    <location>
        <begin position="551"/>
        <end position="572"/>
    </location>
</feature>
<accession>A0A2J6QYX8</accession>
<feature type="transmembrane region" description="Helical" evidence="8">
    <location>
        <begin position="112"/>
        <end position="131"/>
    </location>
</feature>
<dbReference type="SUPFAM" id="SSF103473">
    <property type="entry name" value="MFS general substrate transporter"/>
    <property type="match status" value="2"/>
</dbReference>
<gene>
    <name evidence="10" type="ORF">L207DRAFT_519280</name>
</gene>
<keyword evidence="5 8" id="KW-0472">Membrane</keyword>
<evidence type="ECO:0000313" key="11">
    <source>
        <dbReference type="Proteomes" id="UP000235786"/>
    </source>
</evidence>
<keyword evidence="11" id="KW-1185">Reference proteome</keyword>
<evidence type="ECO:0000313" key="10">
    <source>
        <dbReference type="EMBL" id="PMD31441.1"/>
    </source>
</evidence>
<feature type="transmembrane region" description="Helical" evidence="8">
    <location>
        <begin position="341"/>
        <end position="365"/>
    </location>
</feature>